<sequence length="280" mass="31220">MDVITKIHALLNTVGVPAILEDPDALATMSDDHRDMLHEARDLASTAVEEKPEDEQLIDLLYMSHMTLSTSQYLYSVLAADEPAAVPSPAELNKTWAGRPLVKYDKNALKDMLVPTTTLDTLTQVGLPDEAEPYLSFEPVLKRLAEAEELDGEDEDYDRYFQAYWLLGYTEDDDALCIDERADGVVALLQRDWGFFAMQYVNASVGHLVQTMQAYDDMLKSVDPQAIAESFPNIQVPDEARIAFLARVSAFDPGAMAEGAFWYEELSLLEQGGGEDQDQE</sequence>
<evidence type="ECO:0000313" key="2">
    <source>
        <dbReference type="Proteomes" id="UP000184233"/>
    </source>
</evidence>
<name>A0A1M3KXJ3_9BACT</name>
<reference evidence="1 2" key="1">
    <citation type="submission" date="2016-09" db="EMBL/GenBank/DDBJ databases">
        <title>Genome-resolved meta-omics ties microbial dynamics to process performance in biotechnology for thiocyanate degradation.</title>
        <authorList>
            <person name="Kantor R.S."/>
            <person name="Huddy R.J."/>
            <person name="Iyer R."/>
            <person name="Thomas B.C."/>
            <person name="Brown C.T."/>
            <person name="Anantharaman K."/>
            <person name="Tringe S."/>
            <person name="Hettich R.L."/>
            <person name="Harrison S.T."/>
            <person name="Banfield J.F."/>
        </authorList>
    </citation>
    <scope>NUCLEOTIDE SEQUENCE [LARGE SCALE GENOMIC DNA]</scope>
    <source>
        <strain evidence="1">59-99</strain>
    </source>
</reference>
<organism evidence="1 2">
    <name type="scientific">Candidatus Kapaibacterium thiocyanatum</name>
    <dbReference type="NCBI Taxonomy" id="1895771"/>
    <lineage>
        <taxon>Bacteria</taxon>
        <taxon>Pseudomonadati</taxon>
        <taxon>Candidatus Kapaibacteriota</taxon>
        <taxon>Candidatus Kapaibacteriia</taxon>
        <taxon>Candidatus Kapaibacteriales</taxon>
        <taxon>Candidatus Kapaibacteriaceae</taxon>
        <taxon>Candidatus Kapaibacterium</taxon>
    </lineage>
</organism>
<dbReference type="STRING" id="1895771.BGO89_11560"/>
<protein>
    <submittedName>
        <fullName evidence="1">Uncharacterized protein</fullName>
    </submittedName>
</protein>
<evidence type="ECO:0000313" key="1">
    <source>
        <dbReference type="EMBL" id="OJX57132.1"/>
    </source>
</evidence>
<dbReference type="InterPro" id="IPR025851">
    <property type="entry name" value="SUKH-4"/>
</dbReference>
<accession>A0A1M3KXJ3</accession>
<dbReference type="Proteomes" id="UP000184233">
    <property type="component" value="Unassembled WGS sequence"/>
</dbReference>
<proteinExistence type="predicted"/>
<dbReference type="AlphaFoldDB" id="A0A1M3KXJ3"/>
<dbReference type="Pfam" id="PF14435">
    <property type="entry name" value="SUKH-4"/>
    <property type="match status" value="1"/>
</dbReference>
<dbReference type="EMBL" id="MKVH01000024">
    <property type="protein sequence ID" value="OJX57132.1"/>
    <property type="molecule type" value="Genomic_DNA"/>
</dbReference>
<comment type="caution">
    <text evidence="1">The sequence shown here is derived from an EMBL/GenBank/DDBJ whole genome shotgun (WGS) entry which is preliminary data.</text>
</comment>
<gene>
    <name evidence="1" type="ORF">BGO89_11560</name>
</gene>